<dbReference type="HAMAP" id="MF_00185">
    <property type="entry name" value="IPP_trans"/>
    <property type="match status" value="1"/>
</dbReference>
<dbReference type="SUPFAM" id="SSF52540">
    <property type="entry name" value="P-loop containing nucleoside triphosphate hydrolases"/>
    <property type="match status" value="2"/>
</dbReference>
<evidence type="ECO:0000256" key="13">
    <source>
        <dbReference type="RuleBase" id="RU003785"/>
    </source>
</evidence>
<dbReference type="GO" id="GO:0052381">
    <property type="term" value="F:tRNA dimethylallyltransferase activity"/>
    <property type="evidence" value="ECO:0007669"/>
    <property type="project" value="UniProtKB-UniRule"/>
</dbReference>
<feature type="binding site" evidence="10">
    <location>
        <begin position="10"/>
        <end position="17"/>
    </location>
    <ligand>
        <name>ATP</name>
        <dbReference type="ChEBI" id="CHEBI:30616"/>
    </ligand>
</feature>
<dbReference type="FunFam" id="1.10.20.140:FF:000001">
    <property type="entry name" value="tRNA dimethylallyltransferase"/>
    <property type="match status" value="1"/>
</dbReference>
<dbReference type="Proteomes" id="UP000298347">
    <property type="component" value="Unassembled WGS sequence"/>
</dbReference>
<evidence type="ECO:0000256" key="1">
    <source>
        <dbReference type="ARBA" id="ARBA00001946"/>
    </source>
</evidence>
<evidence type="ECO:0000256" key="11">
    <source>
        <dbReference type="RuleBase" id="RU003783"/>
    </source>
</evidence>
<evidence type="ECO:0000256" key="8">
    <source>
        <dbReference type="ARBA" id="ARBA00022842"/>
    </source>
</evidence>
<evidence type="ECO:0000313" key="15">
    <source>
        <dbReference type="Proteomes" id="UP000298347"/>
    </source>
</evidence>
<evidence type="ECO:0000256" key="6">
    <source>
        <dbReference type="ARBA" id="ARBA00022741"/>
    </source>
</evidence>
<accession>A0A4Z0GVQ2</accession>
<keyword evidence="8 10" id="KW-0460">Magnesium</keyword>
<dbReference type="EC" id="2.5.1.75" evidence="10"/>
<dbReference type="PANTHER" id="PTHR11088:SF60">
    <property type="entry name" value="TRNA DIMETHYLALLYLTRANSFERASE"/>
    <property type="match status" value="1"/>
</dbReference>
<evidence type="ECO:0000256" key="3">
    <source>
        <dbReference type="ARBA" id="ARBA00005842"/>
    </source>
</evidence>
<dbReference type="GO" id="GO:0005524">
    <property type="term" value="F:ATP binding"/>
    <property type="evidence" value="ECO:0007669"/>
    <property type="project" value="UniProtKB-UniRule"/>
</dbReference>
<dbReference type="OrthoDB" id="9776390at2"/>
<protein>
    <recommendedName>
        <fullName evidence="10">tRNA dimethylallyltransferase</fullName>
        <ecNumber evidence="10">2.5.1.75</ecNumber>
    </recommendedName>
    <alternativeName>
        <fullName evidence="10">Dimethylallyl diphosphate:tRNA dimethylallyltransferase</fullName>
        <shortName evidence="10">DMAPP:tRNA dimethylallyltransferase</shortName>
        <shortName evidence="10">DMATase</shortName>
    </alternativeName>
    <alternativeName>
        <fullName evidence="10">Isopentenyl-diphosphate:tRNA isopentenyltransferase</fullName>
        <shortName evidence="10">IPP transferase</shortName>
        <shortName evidence="10">IPPT</shortName>
        <shortName evidence="10">IPTase</shortName>
    </alternativeName>
</protein>
<dbReference type="NCBIfam" id="TIGR00174">
    <property type="entry name" value="miaA"/>
    <property type="match status" value="1"/>
</dbReference>
<keyword evidence="6 10" id="KW-0547">Nucleotide-binding</keyword>
<keyword evidence="15" id="KW-1185">Reference proteome</keyword>
<dbReference type="Pfam" id="PF01715">
    <property type="entry name" value="IPPT"/>
    <property type="match status" value="1"/>
</dbReference>
<feature type="binding site" evidence="10">
    <location>
        <begin position="12"/>
        <end position="17"/>
    </location>
    <ligand>
        <name>substrate</name>
    </ligand>
</feature>
<gene>
    <name evidence="10 14" type="primary">miaA</name>
    <name evidence="14" type="ORF">E4665_01460</name>
</gene>
<evidence type="ECO:0000256" key="2">
    <source>
        <dbReference type="ARBA" id="ARBA00003213"/>
    </source>
</evidence>
<sequence length="316" mass="35649">MKDKLVVLVGPTAVGKTKLSIELAKHLNGEIVNGDAFQIYRGMDIGTAKVSVEEAGGVPHHLVDIRDPGDNYSAAEYQRDARRAIHGIAERRKLPILVGGTGFYVKAAVYDYHFSANGSDPAYRAELEEFVDREGATALHAKLQAVDPSSATKIHPNNTVRVIRALEVFHETGKPFSLQQPDEKPLPIFDTVFIGLTMGRNLLYQRIDSRVDQMIAEGLLDEVQLLYSRGLKDEQALQAIGYKEFFPYFENKCSLEQAVERLKQNSRHYAKRQFTWFQGQMDVQWFDMSSALDQFNEKAGEIIHFVKERLKRSSSS</sequence>
<dbReference type="GO" id="GO:0006400">
    <property type="term" value="P:tRNA modification"/>
    <property type="evidence" value="ECO:0007669"/>
    <property type="project" value="TreeGrafter"/>
</dbReference>
<comment type="subunit">
    <text evidence="10">Monomer.</text>
</comment>
<feature type="site" description="Interaction with substrate tRNA" evidence="10">
    <location>
        <position position="124"/>
    </location>
</feature>
<dbReference type="AlphaFoldDB" id="A0A4Z0GVQ2"/>
<comment type="function">
    <text evidence="2 10 12">Catalyzes the transfer of a dimethylallyl group onto the adenine at position 37 in tRNAs that read codons beginning with uridine, leading to the formation of N6-(dimethylallyl)adenosine (i(6)A).</text>
</comment>
<evidence type="ECO:0000256" key="4">
    <source>
        <dbReference type="ARBA" id="ARBA00022679"/>
    </source>
</evidence>
<keyword evidence="5 10" id="KW-0819">tRNA processing</keyword>
<dbReference type="EMBL" id="SRJD01000001">
    <property type="protein sequence ID" value="TGB00372.1"/>
    <property type="molecule type" value="Genomic_DNA"/>
</dbReference>
<reference evidence="14 15" key="1">
    <citation type="journal article" date="2015" name="Int. J. Syst. Evol. Microbiol.">
        <title>Sporolactobacillus shoreae sp. nov. and Sporolactobacillus spathodeae sp. nov., two spore-forming lactic acid bacteria isolated from tree barks in Thailand.</title>
        <authorList>
            <person name="Thamacharoensuk T."/>
            <person name="Kitahara M."/>
            <person name="Ohkuma M."/>
            <person name="Thongchul N."/>
            <person name="Tanasupawat S."/>
        </authorList>
    </citation>
    <scope>NUCLEOTIDE SEQUENCE [LARGE SCALE GENOMIC DNA]</scope>
    <source>
        <strain evidence="14 15">BK92</strain>
    </source>
</reference>
<dbReference type="RefSeq" id="WP_135347018.1">
    <property type="nucleotide sequence ID" value="NZ_SRJD01000001.1"/>
</dbReference>
<keyword evidence="7 10" id="KW-0067">ATP-binding</keyword>
<evidence type="ECO:0000256" key="7">
    <source>
        <dbReference type="ARBA" id="ARBA00022840"/>
    </source>
</evidence>
<evidence type="ECO:0000313" key="14">
    <source>
        <dbReference type="EMBL" id="TGB00372.1"/>
    </source>
</evidence>
<dbReference type="InterPro" id="IPR018022">
    <property type="entry name" value="IPT"/>
</dbReference>
<comment type="similarity">
    <text evidence="3 10 13">Belongs to the IPP transferase family.</text>
</comment>
<dbReference type="PANTHER" id="PTHR11088">
    <property type="entry name" value="TRNA DIMETHYLALLYLTRANSFERASE"/>
    <property type="match status" value="1"/>
</dbReference>
<comment type="catalytic activity">
    <reaction evidence="9 10 11">
        <text>adenosine(37) in tRNA + dimethylallyl diphosphate = N(6)-dimethylallyladenosine(37) in tRNA + diphosphate</text>
        <dbReference type="Rhea" id="RHEA:26482"/>
        <dbReference type="Rhea" id="RHEA-COMP:10162"/>
        <dbReference type="Rhea" id="RHEA-COMP:10375"/>
        <dbReference type="ChEBI" id="CHEBI:33019"/>
        <dbReference type="ChEBI" id="CHEBI:57623"/>
        <dbReference type="ChEBI" id="CHEBI:74411"/>
        <dbReference type="ChEBI" id="CHEBI:74415"/>
        <dbReference type="EC" id="2.5.1.75"/>
    </reaction>
</comment>
<evidence type="ECO:0000256" key="9">
    <source>
        <dbReference type="ARBA" id="ARBA00049563"/>
    </source>
</evidence>
<proteinExistence type="inferred from homology"/>
<comment type="caution">
    <text evidence="10">Lacks conserved residue(s) required for the propagation of feature annotation.</text>
</comment>
<dbReference type="InterPro" id="IPR039657">
    <property type="entry name" value="Dimethylallyltransferase"/>
</dbReference>
<dbReference type="InterPro" id="IPR027417">
    <property type="entry name" value="P-loop_NTPase"/>
</dbReference>
<dbReference type="Gene3D" id="1.10.20.140">
    <property type="match status" value="1"/>
</dbReference>
<dbReference type="Gene3D" id="3.40.50.300">
    <property type="entry name" value="P-loop containing nucleotide triphosphate hydrolases"/>
    <property type="match status" value="1"/>
</dbReference>
<name>A0A4Z0GVQ2_9BACL</name>
<keyword evidence="4 10" id="KW-0808">Transferase</keyword>
<organism evidence="14 15">
    <name type="scientific">Sporolactobacillus shoreae</name>
    <dbReference type="NCBI Taxonomy" id="1465501"/>
    <lineage>
        <taxon>Bacteria</taxon>
        <taxon>Bacillati</taxon>
        <taxon>Bacillota</taxon>
        <taxon>Bacilli</taxon>
        <taxon>Bacillales</taxon>
        <taxon>Sporolactobacillaceae</taxon>
        <taxon>Sporolactobacillus</taxon>
    </lineage>
</organism>
<comment type="cofactor">
    <cofactor evidence="1 10">
        <name>Mg(2+)</name>
        <dbReference type="ChEBI" id="CHEBI:18420"/>
    </cofactor>
</comment>
<evidence type="ECO:0000256" key="5">
    <source>
        <dbReference type="ARBA" id="ARBA00022694"/>
    </source>
</evidence>
<evidence type="ECO:0000256" key="12">
    <source>
        <dbReference type="RuleBase" id="RU003784"/>
    </source>
</evidence>
<feature type="site" description="Interaction with substrate tRNA" evidence="10">
    <location>
        <position position="101"/>
    </location>
</feature>
<comment type="caution">
    <text evidence="14">The sequence shown here is derived from an EMBL/GenBank/DDBJ whole genome shotgun (WGS) entry which is preliminary data.</text>
</comment>
<evidence type="ECO:0000256" key="10">
    <source>
        <dbReference type="HAMAP-Rule" id="MF_00185"/>
    </source>
</evidence>